<dbReference type="InterPro" id="IPR036097">
    <property type="entry name" value="HisK_dim/P_sf"/>
</dbReference>
<dbReference type="InterPro" id="IPR003661">
    <property type="entry name" value="HisK_dim/P_dom"/>
</dbReference>
<dbReference type="SUPFAM" id="SSF47384">
    <property type="entry name" value="Homodimeric domain of signal transducing histidine kinase"/>
    <property type="match status" value="1"/>
</dbReference>
<dbReference type="RefSeq" id="WP_277901196.1">
    <property type="nucleotide sequence ID" value="NZ_JAPMUA010000007.1"/>
</dbReference>
<evidence type="ECO:0000256" key="4">
    <source>
        <dbReference type="SAM" id="Phobius"/>
    </source>
</evidence>
<keyword evidence="6" id="KW-0808">Transferase</keyword>
<keyword evidence="4" id="KW-0812">Transmembrane</keyword>
<evidence type="ECO:0000256" key="2">
    <source>
        <dbReference type="ARBA" id="ARBA00012438"/>
    </source>
</evidence>
<evidence type="ECO:0000259" key="5">
    <source>
        <dbReference type="PROSITE" id="PS50109"/>
    </source>
</evidence>
<dbReference type="PANTHER" id="PTHR43547">
    <property type="entry name" value="TWO-COMPONENT HISTIDINE KINASE"/>
    <property type="match status" value="1"/>
</dbReference>
<evidence type="ECO:0000256" key="1">
    <source>
        <dbReference type="ARBA" id="ARBA00000085"/>
    </source>
</evidence>
<sequence>MLNYKKGYIIIFIVSVIGLAFIQYQYLKVGLNLAKVQFNTKIGQSIQTIKSDLSTQNELTFLMQQAITKDTSHFKLSIDSLQDASSHFLNDFLVDRLLQRGIKTSFQYRLYKNDSTVYLTSPIYNLANKEGLKFPIVLNGYLPDSIGQRLILELQFEDVNSYFLSQLNGLTIPSLIFIIAIILVVIWVLRSMYWQRNVITTTNEFINNLTHELKTPVFSIGLAAKLLEDKATQETAPIITIVREQNEKLKSHIEKVLDLAGIENKKGVVKLKLQDFYPTLEHLAMSFSRLSSIEGIQFKYELQDGPYTIYCEPSHLENVVNNLLDNAKKYSEDNPTINLKAHVAGGYLYIAVTDKGKGIDETNLKHVFKKYHRVSSGDIQKVRGYGLGLSYVKEIVKLHKGKVLLESTIGKGTTVTIKLPMQKKKNK</sequence>
<dbReference type="InterPro" id="IPR036890">
    <property type="entry name" value="HATPase_C_sf"/>
</dbReference>
<dbReference type="Gene3D" id="1.10.287.130">
    <property type="match status" value="1"/>
</dbReference>
<dbReference type="PRINTS" id="PR00344">
    <property type="entry name" value="BCTRLSENSOR"/>
</dbReference>
<protein>
    <recommendedName>
        <fullName evidence="2">histidine kinase</fullName>
        <ecNumber evidence="2">2.7.13.3</ecNumber>
    </recommendedName>
</protein>
<dbReference type="EC" id="2.7.13.3" evidence="2"/>
<dbReference type="SMART" id="SM00388">
    <property type="entry name" value="HisKA"/>
    <property type="match status" value="1"/>
</dbReference>
<keyword evidence="3" id="KW-0597">Phosphoprotein</keyword>
<gene>
    <name evidence="6" type="ORF">OSR52_17075</name>
</gene>
<dbReference type="Pfam" id="PF00512">
    <property type="entry name" value="HisKA"/>
    <property type="match status" value="1"/>
</dbReference>
<evidence type="ECO:0000256" key="3">
    <source>
        <dbReference type="ARBA" id="ARBA00022553"/>
    </source>
</evidence>
<keyword evidence="6" id="KW-0418">Kinase</keyword>
<dbReference type="InterPro" id="IPR005467">
    <property type="entry name" value="His_kinase_dom"/>
</dbReference>
<name>A0ABT6FWT3_9FLAO</name>
<dbReference type="InterPro" id="IPR003594">
    <property type="entry name" value="HATPase_dom"/>
</dbReference>
<comment type="caution">
    <text evidence="6">The sequence shown here is derived from an EMBL/GenBank/DDBJ whole genome shotgun (WGS) entry which is preliminary data.</text>
</comment>
<dbReference type="SUPFAM" id="SSF55874">
    <property type="entry name" value="ATPase domain of HSP90 chaperone/DNA topoisomerase II/histidine kinase"/>
    <property type="match status" value="1"/>
</dbReference>
<evidence type="ECO:0000313" key="6">
    <source>
        <dbReference type="EMBL" id="MDG3587574.1"/>
    </source>
</evidence>
<keyword evidence="4" id="KW-1133">Transmembrane helix</keyword>
<feature type="transmembrane region" description="Helical" evidence="4">
    <location>
        <begin position="7"/>
        <end position="26"/>
    </location>
</feature>
<dbReference type="EMBL" id="JAPMUA010000007">
    <property type="protein sequence ID" value="MDG3587574.1"/>
    <property type="molecule type" value="Genomic_DNA"/>
</dbReference>
<organism evidence="6 7">
    <name type="scientific">Galbibacter pacificus</name>
    <dbReference type="NCBI Taxonomy" id="2996052"/>
    <lineage>
        <taxon>Bacteria</taxon>
        <taxon>Pseudomonadati</taxon>
        <taxon>Bacteroidota</taxon>
        <taxon>Flavobacteriia</taxon>
        <taxon>Flavobacteriales</taxon>
        <taxon>Flavobacteriaceae</taxon>
        <taxon>Galbibacter</taxon>
    </lineage>
</organism>
<dbReference type="Proteomes" id="UP001153642">
    <property type="component" value="Unassembled WGS sequence"/>
</dbReference>
<feature type="transmembrane region" description="Helical" evidence="4">
    <location>
        <begin position="170"/>
        <end position="189"/>
    </location>
</feature>
<keyword evidence="7" id="KW-1185">Reference proteome</keyword>
<dbReference type="CDD" id="cd00082">
    <property type="entry name" value="HisKA"/>
    <property type="match status" value="1"/>
</dbReference>
<dbReference type="GO" id="GO:0016301">
    <property type="term" value="F:kinase activity"/>
    <property type="evidence" value="ECO:0007669"/>
    <property type="project" value="UniProtKB-KW"/>
</dbReference>
<evidence type="ECO:0000313" key="7">
    <source>
        <dbReference type="Proteomes" id="UP001153642"/>
    </source>
</evidence>
<dbReference type="Pfam" id="PF02518">
    <property type="entry name" value="HATPase_c"/>
    <property type="match status" value="1"/>
</dbReference>
<keyword evidence="4" id="KW-0472">Membrane</keyword>
<dbReference type="PANTHER" id="PTHR43547:SF2">
    <property type="entry name" value="HYBRID SIGNAL TRANSDUCTION HISTIDINE KINASE C"/>
    <property type="match status" value="1"/>
</dbReference>
<feature type="domain" description="Histidine kinase" evidence="5">
    <location>
        <begin position="208"/>
        <end position="423"/>
    </location>
</feature>
<accession>A0ABT6FWT3</accession>
<comment type="catalytic activity">
    <reaction evidence="1">
        <text>ATP + protein L-histidine = ADP + protein N-phospho-L-histidine.</text>
        <dbReference type="EC" id="2.7.13.3"/>
    </reaction>
</comment>
<dbReference type="InterPro" id="IPR004358">
    <property type="entry name" value="Sig_transdc_His_kin-like_C"/>
</dbReference>
<dbReference type="Gene3D" id="3.30.565.10">
    <property type="entry name" value="Histidine kinase-like ATPase, C-terminal domain"/>
    <property type="match status" value="1"/>
</dbReference>
<reference evidence="6" key="1">
    <citation type="submission" date="2022-11" db="EMBL/GenBank/DDBJ databases">
        <title>High-quality draft genome sequence of Galbibacter sp. strain CMA-7.</title>
        <authorList>
            <person name="Wei L."/>
            <person name="Dong C."/>
            <person name="Shao Z."/>
        </authorList>
    </citation>
    <scope>NUCLEOTIDE SEQUENCE</scope>
    <source>
        <strain evidence="6">CMA-7</strain>
    </source>
</reference>
<dbReference type="PROSITE" id="PS50109">
    <property type="entry name" value="HIS_KIN"/>
    <property type="match status" value="1"/>
</dbReference>
<dbReference type="SMART" id="SM00387">
    <property type="entry name" value="HATPase_c"/>
    <property type="match status" value="1"/>
</dbReference>
<proteinExistence type="predicted"/>